<dbReference type="Gene3D" id="2.40.128.310">
    <property type="entry name" value="Protein HRI1, C-terminal domain"/>
    <property type="match status" value="1"/>
</dbReference>
<protein>
    <recommendedName>
        <fullName evidence="4">Protein HRI1</fullName>
    </recommendedName>
</protein>
<evidence type="ECO:0000256" key="2">
    <source>
        <dbReference type="ARBA" id="ARBA00004496"/>
    </source>
</evidence>
<keyword evidence="5" id="KW-0963">Cytoplasm</keyword>
<dbReference type="Proteomes" id="UP000002037">
    <property type="component" value="Unassembled WGS sequence"/>
</dbReference>
<sequence length="241" mass="27941">MVISTRVSIQWPPAEPEELTSTLAFTTPNDNYVDIRIFKSFYPYISKINKDEKFHEVFQWCIAGKEIPLDNGRIKFDNVISSVALHESLISGDPLVIDSDIGTFSEYGLDRKETGEMKNDNGVVSPYIEIWRSLDPLKHTPNKEVREDEENNDANIPIFALELINGLGRLVRIGNWIQGVIQDKDTVHVIRCWYDVNEQKWVNLIEFGEFDKFPIEFDGKVDDIITVDKERDWKWKCVEKS</sequence>
<dbReference type="Pfam" id="PF16815">
    <property type="entry name" value="HRI1"/>
    <property type="match status" value="1"/>
</dbReference>
<organism evidence="7 8">
    <name type="scientific">Candida tropicalis (strain ATCC MYA-3404 / T1)</name>
    <name type="common">Yeast</name>
    <dbReference type="NCBI Taxonomy" id="294747"/>
    <lineage>
        <taxon>Eukaryota</taxon>
        <taxon>Fungi</taxon>
        <taxon>Dikarya</taxon>
        <taxon>Ascomycota</taxon>
        <taxon>Saccharomycotina</taxon>
        <taxon>Pichiomycetes</taxon>
        <taxon>Debaryomycetaceae</taxon>
        <taxon>Candida/Lodderomyces clade</taxon>
        <taxon>Candida</taxon>
    </lineage>
</organism>
<keyword evidence="8" id="KW-1185">Reference proteome</keyword>
<comment type="similarity">
    <text evidence="3">Belongs to the HRI1 family.</text>
</comment>
<evidence type="ECO:0000256" key="1">
    <source>
        <dbReference type="ARBA" id="ARBA00004123"/>
    </source>
</evidence>
<evidence type="ECO:0000256" key="3">
    <source>
        <dbReference type="ARBA" id="ARBA00005229"/>
    </source>
</evidence>
<dbReference type="CDD" id="cd11693">
    <property type="entry name" value="HRI1_C_like"/>
    <property type="match status" value="1"/>
</dbReference>
<evidence type="ECO:0000256" key="6">
    <source>
        <dbReference type="ARBA" id="ARBA00023242"/>
    </source>
</evidence>
<accession>C5MHW1</accession>
<reference evidence="7 8" key="1">
    <citation type="journal article" date="2009" name="Nature">
        <title>Evolution of pathogenicity and sexual reproduction in eight Candida genomes.</title>
        <authorList>
            <person name="Butler G."/>
            <person name="Rasmussen M.D."/>
            <person name="Lin M.F."/>
            <person name="Santos M.A."/>
            <person name="Sakthikumar S."/>
            <person name="Munro C.A."/>
            <person name="Rheinbay E."/>
            <person name="Grabherr M."/>
            <person name="Forche A."/>
            <person name="Reedy J.L."/>
            <person name="Agrafioti I."/>
            <person name="Arnaud M.B."/>
            <person name="Bates S."/>
            <person name="Brown A.J."/>
            <person name="Brunke S."/>
            <person name="Costanzo M.C."/>
            <person name="Fitzpatrick D.A."/>
            <person name="de Groot P.W."/>
            <person name="Harris D."/>
            <person name="Hoyer L.L."/>
            <person name="Hube B."/>
            <person name="Klis F.M."/>
            <person name="Kodira C."/>
            <person name="Lennard N."/>
            <person name="Logue M.E."/>
            <person name="Martin R."/>
            <person name="Neiman A.M."/>
            <person name="Nikolaou E."/>
            <person name="Quail M.A."/>
            <person name="Quinn J."/>
            <person name="Santos M.C."/>
            <person name="Schmitzberger F.F."/>
            <person name="Sherlock G."/>
            <person name="Shah P."/>
            <person name="Silverstein K.A."/>
            <person name="Skrzypek M.S."/>
            <person name="Soll D."/>
            <person name="Staggs R."/>
            <person name="Stansfield I."/>
            <person name="Stumpf M.P."/>
            <person name="Sudbery P.E."/>
            <person name="Srikantha T."/>
            <person name="Zeng Q."/>
            <person name="Berman J."/>
            <person name="Berriman M."/>
            <person name="Heitman J."/>
            <person name="Gow N.A."/>
            <person name="Lorenz M.C."/>
            <person name="Birren B.W."/>
            <person name="Kellis M."/>
            <person name="Cuomo C.A."/>
        </authorList>
    </citation>
    <scope>NUCLEOTIDE SEQUENCE [LARGE SCALE GENOMIC DNA]</scope>
    <source>
        <strain evidence="8">ATCC MYA-3404 / T1</strain>
    </source>
</reference>
<name>C5MHW1_CANTT</name>
<comment type="subcellular location">
    <subcellularLocation>
        <location evidence="2">Cytoplasm</location>
    </subcellularLocation>
    <subcellularLocation>
        <location evidence="1">Nucleus</location>
    </subcellularLocation>
</comment>
<dbReference type="KEGG" id="ctp:CTRG_05654"/>
<dbReference type="CDD" id="cd11692">
    <property type="entry name" value="HRI1_N_like"/>
    <property type="match status" value="1"/>
</dbReference>
<dbReference type="VEuPathDB" id="FungiDB:CTRG_05654"/>
<dbReference type="GeneID" id="8300868"/>
<dbReference type="Gene3D" id="2.40.128.320">
    <property type="entry name" value="Protein HRI1, N-terminal domain"/>
    <property type="match status" value="1"/>
</dbReference>
<dbReference type="InterPro" id="IPR031818">
    <property type="entry name" value="Hri1"/>
</dbReference>
<dbReference type="EMBL" id="GG692403">
    <property type="protein sequence ID" value="EER30658.1"/>
    <property type="molecule type" value="Genomic_DNA"/>
</dbReference>
<dbReference type="RefSeq" id="XP_002551356.1">
    <property type="nucleotide sequence ID" value="XM_002551310.1"/>
</dbReference>
<evidence type="ECO:0000313" key="7">
    <source>
        <dbReference type="EMBL" id="EER30658.1"/>
    </source>
</evidence>
<dbReference type="OrthoDB" id="4045395at2759"/>
<dbReference type="STRING" id="294747.C5MHW1"/>
<dbReference type="eggNOG" id="ENOG502S8GG">
    <property type="taxonomic scope" value="Eukaryota"/>
</dbReference>
<evidence type="ECO:0000256" key="4">
    <source>
        <dbReference type="ARBA" id="ARBA00017063"/>
    </source>
</evidence>
<proteinExistence type="inferred from homology"/>
<evidence type="ECO:0000313" key="8">
    <source>
        <dbReference type="Proteomes" id="UP000002037"/>
    </source>
</evidence>
<keyword evidence="6" id="KW-0539">Nucleus</keyword>
<dbReference type="InterPro" id="IPR038744">
    <property type="entry name" value="Hri1_N"/>
</dbReference>
<dbReference type="AlphaFoldDB" id="C5MHW1"/>
<evidence type="ECO:0000256" key="5">
    <source>
        <dbReference type="ARBA" id="ARBA00022490"/>
    </source>
</evidence>
<dbReference type="GO" id="GO:0005737">
    <property type="term" value="C:cytoplasm"/>
    <property type="evidence" value="ECO:0007669"/>
    <property type="project" value="UniProtKB-SubCell"/>
</dbReference>
<dbReference type="InterPro" id="IPR043047">
    <property type="entry name" value="Hri1_N_sf"/>
</dbReference>
<dbReference type="GO" id="GO:0005634">
    <property type="term" value="C:nucleus"/>
    <property type="evidence" value="ECO:0007669"/>
    <property type="project" value="UniProtKB-SubCell"/>
</dbReference>
<gene>
    <name evidence="7" type="ORF">CTRG_05654</name>
</gene>
<dbReference type="HOGENOM" id="CLU_076653_0_0_1"/>